<feature type="chain" id="PRO_5035792604" evidence="1">
    <location>
        <begin position="18"/>
        <end position="48"/>
    </location>
</feature>
<comment type="caution">
    <text evidence="2">The sequence shown here is derived from an EMBL/GenBank/DDBJ whole genome shotgun (WGS) entry which is preliminary data.</text>
</comment>
<proteinExistence type="predicted"/>
<evidence type="ECO:0000313" key="2">
    <source>
        <dbReference type="EMBL" id="KAH7300927.1"/>
    </source>
</evidence>
<keyword evidence="1" id="KW-0732">Signal</keyword>
<dbReference type="AlphaFoldDB" id="A0A8T2RZ78"/>
<keyword evidence="3" id="KW-1185">Reference proteome</keyword>
<accession>A0A8T2RZ78</accession>
<sequence>MWLFLFFAKCFLISPYGKHLLKTLRAHLVLSEPCDVSIKLGSLHEIPM</sequence>
<organism evidence="2 3">
    <name type="scientific">Ceratopteris richardii</name>
    <name type="common">Triangle waterfern</name>
    <dbReference type="NCBI Taxonomy" id="49495"/>
    <lineage>
        <taxon>Eukaryota</taxon>
        <taxon>Viridiplantae</taxon>
        <taxon>Streptophyta</taxon>
        <taxon>Embryophyta</taxon>
        <taxon>Tracheophyta</taxon>
        <taxon>Polypodiopsida</taxon>
        <taxon>Polypodiidae</taxon>
        <taxon>Polypodiales</taxon>
        <taxon>Pteridineae</taxon>
        <taxon>Pteridaceae</taxon>
        <taxon>Parkerioideae</taxon>
        <taxon>Ceratopteris</taxon>
    </lineage>
</organism>
<gene>
    <name evidence="2" type="ORF">KP509_23G003800</name>
</gene>
<feature type="signal peptide" evidence="1">
    <location>
        <begin position="1"/>
        <end position="17"/>
    </location>
</feature>
<reference evidence="2 3" key="1">
    <citation type="submission" date="2021-08" db="EMBL/GenBank/DDBJ databases">
        <title>WGS assembly of Ceratopteris richardii.</title>
        <authorList>
            <person name="Marchant D.B."/>
            <person name="Chen G."/>
            <person name="Jenkins J."/>
            <person name="Shu S."/>
            <person name="Leebens-Mack J."/>
            <person name="Grimwood J."/>
            <person name="Schmutz J."/>
            <person name="Soltis P."/>
            <person name="Soltis D."/>
            <person name="Chen Z.-H."/>
        </authorList>
    </citation>
    <scope>NUCLEOTIDE SEQUENCE [LARGE SCALE GENOMIC DNA]</scope>
    <source>
        <strain evidence="2">Whitten #5841</strain>
        <tissue evidence="2">Leaf</tissue>
    </source>
</reference>
<name>A0A8T2RZ78_CERRI</name>
<evidence type="ECO:0000256" key="1">
    <source>
        <dbReference type="SAM" id="SignalP"/>
    </source>
</evidence>
<dbReference type="EMBL" id="CM035428">
    <property type="protein sequence ID" value="KAH7300927.1"/>
    <property type="molecule type" value="Genomic_DNA"/>
</dbReference>
<evidence type="ECO:0000313" key="3">
    <source>
        <dbReference type="Proteomes" id="UP000825935"/>
    </source>
</evidence>
<protein>
    <submittedName>
        <fullName evidence="2">Uncharacterized protein</fullName>
    </submittedName>
</protein>
<dbReference type="Proteomes" id="UP000825935">
    <property type="component" value="Chromosome 23"/>
</dbReference>